<dbReference type="InterPro" id="IPR013783">
    <property type="entry name" value="Ig-like_fold"/>
</dbReference>
<name>A0A6J5N785_9CAUD</name>
<dbReference type="InterPro" id="IPR050964">
    <property type="entry name" value="Striated_Muscle_Regulatory"/>
</dbReference>
<dbReference type="SMART" id="SM00060">
    <property type="entry name" value="FN3"/>
    <property type="match status" value="3"/>
</dbReference>
<feature type="domain" description="Fibronectin type-III" evidence="2">
    <location>
        <begin position="439"/>
        <end position="530"/>
    </location>
</feature>
<accession>A0A6J5N785</accession>
<proteinExistence type="predicted"/>
<sequence length="570" mass="58354">MATLTIGVDGGSGFFNLRGTNTAPYAMGSSVVIQNTGGDINTTGGYEGVIFSQLTFQASGNAGTSSLYGNVWNSAGTSITNSSAVSAAADAVAPMGSKTFNLSDQYFATPQTVYVGFSRAAAQGAGWDVVNGNNTTRISNNAGSAPSGLTGTGTGTVYRRLVGTATYSLYDAGSLSRSVSQISNRTMRVTFAGSSGTHGKNVDIAWGDSTTTSYTVAAGATPATQDHTYASAGSYTITTTISYSSVAVGIPDITFTNSVTVYTVPGAPTSLTATPGNASVALSWTAPSYLGSGTVNYALYRGATLVYNSTATSFTDTGLANGTSYSYTVYASNTWGTGGVSNTASETPFTVPSTPSVTATPGVRSINIGFGSSSDGGSVIYFYQYSLDNTNWSGAIGSPYNITGLSNGTSYTVYVRAVNAAGVSGSGFDSATTFSVPTAPQSLSVTPGTAGTSVTQASASWSAPSSNGGSAIIRYEYSIDGSNWTDNSTSLSATITSLSKYSSYTFYVRAVNAVGNSTAATASFTTFGGRYAVYDGTGFVDKYAQKYDGSAWSNAPIREYNGTTWDYTDR</sequence>
<dbReference type="EMBL" id="LR796586">
    <property type="protein sequence ID" value="CAB4153063.1"/>
    <property type="molecule type" value="Genomic_DNA"/>
</dbReference>
<reference evidence="3" key="1">
    <citation type="submission" date="2020-04" db="EMBL/GenBank/DDBJ databases">
        <authorList>
            <person name="Chiriac C."/>
            <person name="Salcher M."/>
            <person name="Ghai R."/>
            <person name="Kavagutti S V."/>
        </authorList>
    </citation>
    <scope>NUCLEOTIDE SEQUENCE</scope>
</reference>
<dbReference type="Pfam" id="PF00041">
    <property type="entry name" value="fn3"/>
    <property type="match status" value="2"/>
</dbReference>
<gene>
    <name evidence="3" type="ORF">UFOVP621_42</name>
</gene>
<dbReference type="CDD" id="cd00063">
    <property type="entry name" value="FN3"/>
    <property type="match status" value="2"/>
</dbReference>
<evidence type="ECO:0000313" key="3">
    <source>
        <dbReference type="EMBL" id="CAB4153063.1"/>
    </source>
</evidence>
<dbReference type="PANTHER" id="PTHR13817:SF73">
    <property type="entry name" value="FIBRONECTIN TYPE-III DOMAIN-CONTAINING PROTEIN"/>
    <property type="match status" value="1"/>
</dbReference>
<keyword evidence="1" id="KW-0677">Repeat</keyword>
<protein>
    <submittedName>
        <fullName evidence="3">Fibronectin type III</fullName>
    </submittedName>
</protein>
<dbReference type="InterPro" id="IPR003961">
    <property type="entry name" value="FN3_dom"/>
</dbReference>
<evidence type="ECO:0000259" key="2">
    <source>
        <dbReference type="PROSITE" id="PS50853"/>
    </source>
</evidence>
<dbReference type="InterPro" id="IPR036116">
    <property type="entry name" value="FN3_sf"/>
</dbReference>
<dbReference type="SUPFAM" id="SSF49265">
    <property type="entry name" value="Fibronectin type III"/>
    <property type="match status" value="2"/>
</dbReference>
<dbReference type="PANTHER" id="PTHR13817">
    <property type="entry name" value="TITIN"/>
    <property type="match status" value="1"/>
</dbReference>
<feature type="domain" description="Fibronectin type-III" evidence="2">
    <location>
        <begin position="264"/>
        <end position="354"/>
    </location>
</feature>
<organism evidence="3">
    <name type="scientific">uncultured Caudovirales phage</name>
    <dbReference type="NCBI Taxonomy" id="2100421"/>
    <lineage>
        <taxon>Viruses</taxon>
        <taxon>Duplodnaviria</taxon>
        <taxon>Heunggongvirae</taxon>
        <taxon>Uroviricota</taxon>
        <taxon>Caudoviricetes</taxon>
        <taxon>Peduoviridae</taxon>
        <taxon>Maltschvirus</taxon>
        <taxon>Maltschvirus maltsch</taxon>
    </lineage>
</organism>
<dbReference type="Gene3D" id="2.60.40.10">
    <property type="entry name" value="Immunoglobulins"/>
    <property type="match status" value="3"/>
</dbReference>
<evidence type="ECO:0000256" key="1">
    <source>
        <dbReference type="ARBA" id="ARBA00022737"/>
    </source>
</evidence>
<dbReference type="PROSITE" id="PS50853">
    <property type="entry name" value="FN3"/>
    <property type="match status" value="2"/>
</dbReference>